<proteinExistence type="predicted"/>
<evidence type="ECO:0000313" key="1">
    <source>
        <dbReference type="EMBL" id="MPC84510.1"/>
    </source>
</evidence>
<accession>A0A5B7IJ39</accession>
<reference evidence="1 2" key="1">
    <citation type="submission" date="2019-05" db="EMBL/GenBank/DDBJ databases">
        <title>Another draft genome of Portunus trituberculatus and its Hox gene families provides insights of decapod evolution.</title>
        <authorList>
            <person name="Jeong J.-H."/>
            <person name="Song I."/>
            <person name="Kim S."/>
            <person name="Choi T."/>
            <person name="Kim D."/>
            <person name="Ryu S."/>
            <person name="Kim W."/>
        </authorList>
    </citation>
    <scope>NUCLEOTIDE SEQUENCE [LARGE SCALE GENOMIC DNA]</scope>
    <source>
        <tissue evidence="1">Muscle</tissue>
    </source>
</reference>
<keyword evidence="2" id="KW-1185">Reference proteome</keyword>
<name>A0A5B7IJ39_PORTR</name>
<comment type="caution">
    <text evidence="1">The sequence shown here is derived from an EMBL/GenBank/DDBJ whole genome shotgun (WGS) entry which is preliminary data.</text>
</comment>
<sequence length="138" mass="15397">MNMDVIPDHYRLAACVSRRARVKQGQGTSSGCRETGVEQFSSTSTFHRRHGHLPLLQVTPEKRRETHIASNERKDHKLLEACKQTANCSGTKRRQGTGNNGGRRVCGLFLLSPALFMMHRYQSHAGDGESQGEPQVPK</sequence>
<dbReference type="EMBL" id="VSRR010065608">
    <property type="protein sequence ID" value="MPC84510.1"/>
    <property type="molecule type" value="Genomic_DNA"/>
</dbReference>
<dbReference type="AlphaFoldDB" id="A0A5B7IJ39"/>
<gene>
    <name evidence="1" type="ORF">E2C01_079249</name>
</gene>
<protein>
    <submittedName>
        <fullName evidence="1">Uncharacterized protein</fullName>
    </submittedName>
</protein>
<organism evidence="1 2">
    <name type="scientific">Portunus trituberculatus</name>
    <name type="common">Swimming crab</name>
    <name type="synonym">Neptunus trituberculatus</name>
    <dbReference type="NCBI Taxonomy" id="210409"/>
    <lineage>
        <taxon>Eukaryota</taxon>
        <taxon>Metazoa</taxon>
        <taxon>Ecdysozoa</taxon>
        <taxon>Arthropoda</taxon>
        <taxon>Crustacea</taxon>
        <taxon>Multicrustacea</taxon>
        <taxon>Malacostraca</taxon>
        <taxon>Eumalacostraca</taxon>
        <taxon>Eucarida</taxon>
        <taxon>Decapoda</taxon>
        <taxon>Pleocyemata</taxon>
        <taxon>Brachyura</taxon>
        <taxon>Eubrachyura</taxon>
        <taxon>Portunoidea</taxon>
        <taxon>Portunidae</taxon>
        <taxon>Portuninae</taxon>
        <taxon>Portunus</taxon>
    </lineage>
</organism>
<dbReference type="Proteomes" id="UP000324222">
    <property type="component" value="Unassembled WGS sequence"/>
</dbReference>
<evidence type="ECO:0000313" key="2">
    <source>
        <dbReference type="Proteomes" id="UP000324222"/>
    </source>
</evidence>